<keyword evidence="3" id="KW-0720">Serine protease</keyword>
<dbReference type="PRINTS" id="PR00722">
    <property type="entry name" value="CHYMOTRYPSIN"/>
</dbReference>
<dbReference type="GeneID" id="106805522"/>
<keyword evidence="5" id="KW-0732">Signal</keyword>
<evidence type="ECO:0000313" key="7">
    <source>
        <dbReference type="Proteomes" id="UP000695022"/>
    </source>
</evidence>
<evidence type="ECO:0000256" key="4">
    <source>
        <dbReference type="SAM" id="MobiDB-lite"/>
    </source>
</evidence>
<feature type="region of interest" description="Disordered" evidence="4">
    <location>
        <begin position="302"/>
        <end position="335"/>
    </location>
</feature>
<name>A0ABM1DRR6_PRICU</name>
<keyword evidence="3" id="KW-0645">Protease</keyword>
<dbReference type="InterPro" id="IPR001254">
    <property type="entry name" value="Trypsin_dom"/>
</dbReference>
<feature type="chain" id="PRO_5045860898" evidence="5">
    <location>
        <begin position="25"/>
        <end position="351"/>
    </location>
</feature>
<dbReference type="PROSITE" id="PS00134">
    <property type="entry name" value="TRYPSIN_HIS"/>
    <property type="match status" value="1"/>
</dbReference>
<dbReference type="Proteomes" id="UP000695022">
    <property type="component" value="Unplaced"/>
</dbReference>
<dbReference type="InterPro" id="IPR033116">
    <property type="entry name" value="TRYPSIN_SER"/>
</dbReference>
<dbReference type="PANTHER" id="PTHR24256">
    <property type="entry name" value="TRYPTASE-RELATED"/>
    <property type="match status" value="1"/>
</dbReference>
<dbReference type="PROSITE" id="PS50276">
    <property type="entry name" value="PANCREATIC_HORMONE_2"/>
    <property type="match status" value="1"/>
</dbReference>
<dbReference type="InterPro" id="IPR001314">
    <property type="entry name" value="Peptidase_S1A"/>
</dbReference>
<dbReference type="SUPFAM" id="SSF50494">
    <property type="entry name" value="Trypsin-like serine proteases"/>
    <property type="match status" value="1"/>
</dbReference>
<sequence length="351" mass="38080">MARVGLLLLGSIVCLTISWCVVNAQVGINIPPPPGGGGGRPRLHIVRGTVAPRDKYPWQAFLSAAKTPGDFKYNCGGSLVDSCHIVTAAHCVRNKELVNLRGRFGEYNRSVDEGNEVDVDYDSFVLHPTSDVAVVRLTAPVQFTPYIRPIAMRPTKLFGVPQVGNRCSISGFGVTDPSTLEQAEVLQELELTIASPEECRARDRITLKDDEFCAGFPTGSYSNVCYGDSGGPVSLRLPNGVWVLAGIVKRGIRNCPDRFRYAVYTNISNVHDWILENTRDVYVDAAGTTCVHAPGGIAVQPRVSVSSGRSGPPAITGFSVSRNRPTLNSPPRQLDDYPASLRQYIRSVARP</sequence>
<feature type="compositionally biased region" description="Polar residues" evidence="4">
    <location>
        <begin position="318"/>
        <end position="331"/>
    </location>
</feature>
<dbReference type="Gene3D" id="2.40.10.10">
    <property type="entry name" value="Trypsin-like serine proteases"/>
    <property type="match status" value="1"/>
</dbReference>
<accession>A0ABM1DRR6</accession>
<keyword evidence="1" id="KW-1015">Disulfide bond</keyword>
<dbReference type="InterPro" id="IPR018114">
    <property type="entry name" value="TRYPSIN_HIS"/>
</dbReference>
<feature type="domain" description="Peptidase S1" evidence="6">
    <location>
        <begin position="45"/>
        <end position="279"/>
    </location>
</feature>
<evidence type="ECO:0000256" key="2">
    <source>
        <dbReference type="ARBA" id="ARBA00024195"/>
    </source>
</evidence>
<dbReference type="CDD" id="cd00190">
    <property type="entry name" value="Tryp_SPc"/>
    <property type="match status" value="1"/>
</dbReference>
<comment type="similarity">
    <text evidence="2">Belongs to the peptidase S1 family. CLIP subfamily.</text>
</comment>
<protein>
    <submittedName>
        <fullName evidence="8">Transmembrane protease serine 9-like</fullName>
    </submittedName>
</protein>
<dbReference type="PROSITE" id="PS00135">
    <property type="entry name" value="TRYPSIN_SER"/>
    <property type="match status" value="1"/>
</dbReference>
<keyword evidence="7" id="KW-1185">Reference proteome</keyword>
<evidence type="ECO:0000259" key="6">
    <source>
        <dbReference type="PROSITE" id="PS50240"/>
    </source>
</evidence>
<dbReference type="RefSeq" id="XP_014662637.1">
    <property type="nucleotide sequence ID" value="XM_014807151.1"/>
</dbReference>
<dbReference type="InterPro" id="IPR009003">
    <property type="entry name" value="Peptidase_S1_PA"/>
</dbReference>
<proteinExistence type="inferred from homology"/>
<organism evidence="7 8">
    <name type="scientific">Priapulus caudatus</name>
    <name type="common">Priapulid worm</name>
    <dbReference type="NCBI Taxonomy" id="37621"/>
    <lineage>
        <taxon>Eukaryota</taxon>
        <taxon>Metazoa</taxon>
        <taxon>Ecdysozoa</taxon>
        <taxon>Scalidophora</taxon>
        <taxon>Priapulida</taxon>
        <taxon>Priapulimorpha</taxon>
        <taxon>Priapulimorphida</taxon>
        <taxon>Priapulidae</taxon>
        <taxon>Priapulus</taxon>
    </lineage>
</organism>
<evidence type="ECO:0000313" key="8">
    <source>
        <dbReference type="RefSeq" id="XP_014662637.1"/>
    </source>
</evidence>
<dbReference type="SMART" id="SM00020">
    <property type="entry name" value="Tryp_SPc"/>
    <property type="match status" value="1"/>
</dbReference>
<evidence type="ECO:0000256" key="5">
    <source>
        <dbReference type="SAM" id="SignalP"/>
    </source>
</evidence>
<feature type="signal peptide" evidence="5">
    <location>
        <begin position="1"/>
        <end position="24"/>
    </location>
</feature>
<evidence type="ECO:0000256" key="1">
    <source>
        <dbReference type="ARBA" id="ARBA00023157"/>
    </source>
</evidence>
<gene>
    <name evidence="8" type="primary">LOC106805522</name>
</gene>
<reference evidence="8" key="1">
    <citation type="submission" date="2025-08" db="UniProtKB">
        <authorList>
            <consortium name="RefSeq"/>
        </authorList>
    </citation>
    <scope>IDENTIFICATION</scope>
</reference>
<dbReference type="PROSITE" id="PS50240">
    <property type="entry name" value="TRYPSIN_DOM"/>
    <property type="match status" value="1"/>
</dbReference>
<dbReference type="Pfam" id="PF00089">
    <property type="entry name" value="Trypsin"/>
    <property type="match status" value="1"/>
</dbReference>
<dbReference type="InterPro" id="IPR051487">
    <property type="entry name" value="Ser/Thr_Proteases_Immune/Dev"/>
</dbReference>
<keyword evidence="3" id="KW-0378">Hydrolase</keyword>
<dbReference type="InterPro" id="IPR043504">
    <property type="entry name" value="Peptidase_S1_PA_chymotrypsin"/>
</dbReference>
<evidence type="ECO:0000256" key="3">
    <source>
        <dbReference type="RuleBase" id="RU363034"/>
    </source>
</evidence>